<dbReference type="AlphaFoldDB" id="A0A645DU35"/>
<dbReference type="Pfam" id="PF04945">
    <property type="entry name" value="YHS"/>
    <property type="match status" value="1"/>
</dbReference>
<keyword evidence="2" id="KW-0560">Oxidoreductase</keyword>
<organism evidence="2">
    <name type="scientific">bioreactor metagenome</name>
    <dbReference type="NCBI Taxonomy" id="1076179"/>
    <lineage>
        <taxon>unclassified sequences</taxon>
        <taxon>metagenomes</taxon>
        <taxon>ecological metagenomes</taxon>
    </lineage>
</organism>
<dbReference type="SUPFAM" id="SSF47240">
    <property type="entry name" value="Ferritin-like"/>
    <property type="match status" value="1"/>
</dbReference>
<dbReference type="EMBL" id="VSSQ01039676">
    <property type="protein sequence ID" value="MPM92785.1"/>
    <property type="molecule type" value="Genomic_DNA"/>
</dbReference>
<proteinExistence type="predicted"/>
<protein>
    <submittedName>
        <fullName evidence="2">Toluene-4-monooxygenase system, hydroxylase component subunit alpha</fullName>
        <ecNumber evidence="2">1.14.13.236</ecNumber>
    </submittedName>
</protein>
<evidence type="ECO:0000259" key="1">
    <source>
        <dbReference type="Pfam" id="PF04945"/>
    </source>
</evidence>
<feature type="domain" description="YHS" evidence="1">
    <location>
        <begin position="28"/>
        <end position="63"/>
    </location>
</feature>
<dbReference type="EC" id="1.14.13.236" evidence="2"/>
<dbReference type="InterPro" id="IPR012348">
    <property type="entry name" value="RNR-like"/>
</dbReference>
<name>A0A645DU35_9ZZZZ</name>
<dbReference type="InterPro" id="IPR007029">
    <property type="entry name" value="YHS_dom"/>
</dbReference>
<comment type="caution">
    <text evidence="2">The sequence shown here is derived from an EMBL/GenBank/DDBJ whole genome shotgun (WGS) entry which is preliminary data.</text>
</comment>
<dbReference type="GO" id="GO:0018638">
    <property type="term" value="F:toluene 4-monooxygenase activity"/>
    <property type="evidence" value="ECO:0007669"/>
    <property type="project" value="UniProtKB-EC"/>
</dbReference>
<reference evidence="2" key="1">
    <citation type="submission" date="2019-08" db="EMBL/GenBank/DDBJ databases">
        <authorList>
            <person name="Kucharzyk K."/>
            <person name="Murdoch R.W."/>
            <person name="Higgins S."/>
            <person name="Loffler F."/>
        </authorList>
    </citation>
    <scope>NUCLEOTIDE SEQUENCE</scope>
</reference>
<dbReference type="Gene3D" id="1.10.620.20">
    <property type="entry name" value="Ribonucleotide Reductase, subunit A"/>
    <property type="match status" value="1"/>
</dbReference>
<evidence type="ECO:0000313" key="2">
    <source>
        <dbReference type="EMBL" id="MPM92785.1"/>
    </source>
</evidence>
<dbReference type="InterPro" id="IPR009078">
    <property type="entry name" value="Ferritin-like_SF"/>
</dbReference>
<sequence>MDKAYPETLPYVCNMCQLPILGTPGKGWNVKDYPLEYNGRLYHFGSEVDRWVFEQEPERYAGHLSIVVRFLAGMIQPMDLGGALQYMNLAPGEIGDDAHNYAWAEVYRALRASKKAS</sequence>
<keyword evidence="2" id="KW-0503">Monooxygenase</keyword>
<accession>A0A645DU35</accession>
<gene>
    <name evidence="2" type="primary">tmoA</name>
    <name evidence="2" type="ORF">SDC9_139921</name>
</gene>